<evidence type="ECO:0000313" key="8">
    <source>
        <dbReference type="Proteomes" id="UP000245712"/>
    </source>
</evidence>
<feature type="domain" description="SET" evidence="6">
    <location>
        <begin position="44"/>
        <end position="155"/>
    </location>
</feature>
<keyword evidence="2" id="KW-0158">Chromosome</keyword>
<comment type="subcellular location">
    <subcellularLocation>
        <location evidence="1">Chromosome</location>
    </subcellularLocation>
</comment>
<organism evidence="7 8">
    <name type="scientific">Paraburkholderia unamae</name>
    <dbReference type="NCBI Taxonomy" id="219649"/>
    <lineage>
        <taxon>Bacteria</taxon>
        <taxon>Pseudomonadati</taxon>
        <taxon>Pseudomonadota</taxon>
        <taxon>Betaproteobacteria</taxon>
        <taxon>Burkholderiales</taxon>
        <taxon>Burkholderiaceae</taxon>
        <taxon>Paraburkholderia</taxon>
    </lineage>
</organism>
<dbReference type="Proteomes" id="UP000245712">
    <property type="component" value="Unassembled WGS sequence"/>
</dbReference>
<evidence type="ECO:0000256" key="5">
    <source>
        <dbReference type="ARBA" id="ARBA00022691"/>
    </source>
</evidence>
<gene>
    <name evidence="7" type="ORF">C7402_103430</name>
</gene>
<dbReference type="Gene3D" id="2.170.270.10">
    <property type="entry name" value="SET domain"/>
    <property type="match status" value="1"/>
</dbReference>
<proteinExistence type="predicted"/>
<evidence type="ECO:0000256" key="2">
    <source>
        <dbReference type="ARBA" id="ARBA00022454"/>
    </source>
</evidence>
<accession>A0ABX5KWN5</accession>
<dbReference type="InterPro" id="IPR001214">
    <property type="entry name" value="SET_dom"/>
</dbReference>
<dbReference type="SUPFAM" id="SSF82199">
    <property type="entry name" value="SET domain"/>
    <property type="match status" value="1"/>
</dbReference>
<dbReference type="Pfam" id="PF00856">
    <property type="entry name" value="SET"/>
    <property type="match status" value="1"/>
</dbReference>
<evidence type="ECO:0000256" key="3">
    <source>
        <dbReference type="ARBA" id="ARBA00022603"/>
    </source>
</evidence>
<dbReference type="EMBL" id="QEOB01000003">
    <property type="protein sequence ID" value="PVX85852.1"/>
    <property type="molecule type" value="Genomic_DNA"/>
</dbReference>
<keyword evidence="4" id="KW-0808">Transferase</keyword>
<dbReference type="InterPro" id="IPR046341">
    <property type="entry name" value="SET_dom_sf"/>
</dbReference>
<protein>
    <submittedName>
        <fullName evidence="7">SET domain-containing protein</fullName>
    </submittedName>
</protein>
<evidence type="ECO:0000313" key="7">
    <source>
        <dbReference type="EMBL" id="PVX85852.1"/>
    </source>
</evidence>
<dbReference type="InterPro" id="IPR050777">
    <property type="entry name" value="SET2_Histone-Lys_MeTrsfase"/>
</dbReference>
<sequence>MAVCGGPYAPAHDHDSRNDPVRHIWGRCCGYTPDLAFSHFPDMKRVSVRQSPVRGKGVFALLALSAGERIFEYKGLVTTWQEATRTYTQRANAAHTFLFGLSDRRVIDGGRGGNGARWLNHACKANCEAIEESGRVYINALREIQPGEELFIDYALEVSAKARDSGSEYACPCGARRGRGTMLAPIWVRLADGSRQRSTRRLREPIPQGADA</sequence>
<comment type="caution">
    <text evidence="7">The sequence shown here is derived from an EMBL/GenBank/DDBJ whole genome shotgun (WGS) entry which is preliminary data.</text>
</comment>
<reference evidence="7 8" key="1">
    <citation type="submission" date="2018-05" db="EMBL/GenBank/DDBJ databases">
        <title>Genomic Encyclopedia of Type Strains, Phase IV (KMG-V): Genome sequencing to study the core and pangenomes of soil and plant-associated prokaryotes.</title>
        <authorList>
            <person name="Whitman W."/>
        </authorList>
    </citation>
    <scope>NUCLEOTIDE SEQUENCE [LARGE SCALE GENOMIC DNA]</scope>
    <source>
        <strain evidence="7 8">SCZa-39</strain>
    </source>
</reference>
<dbReference type="PANTHER" id="PTHR22884">
    <property type="entry name" value="SET DOMAIN PROTEINS"/>
    <property type="match status" value="1"/>
</dbReference>
<keyword evidence="3" id="KW-0489">Methyltransferase</keyword>
<keyword evidence="5" id="KW-0949">S-adenosyl-L-methionine</keyword>
<dbReference type="PROSITE" id="PS50280">
    <property type="entry name" value="SET"/>
    <property type="match status" value="1"/>
</dbReference>
<evidence type="ECO:0000259" key="6">
    <source>
        <dbReference type="PROSITE" id="PS50280"/>
    </source>
</evidence>
<evidence type="ECO:0000256" key="1">
    <source>
        <dbReference type="ARBA" id="ARBA00004286"/>
    </source>
</evidence>
<name>A0ABX5KWN5_9BURK</name>
<keyword evidence="8" id="KW-1185">Reference proteome</keyword>
<dbReference type="SMART" id="SM00317">
    <property type="entry name" value="SET"/>
    <property type="match status" value="1"/>
</dbReference>
<evidence type="ECO:0000256" key="4">
    <source>
        <dbReference type="ARBA" id="ARBA00022679"/>
    </source>
</evidence>